<dbReference type="Proteomes" id="UP001549920">
    <property type="component" value="Unassembled WGS sequence"/>
</dbReference>
<feature type="compositionally biased region" description="Low complexity" evidence="1">
    <location>
        <begin position="432"/>
        <end position="458"/>
    </location>
</feature>
<dbReference type="Gene3D" id="2.60.40.340">
    <property type="entry name" value="Rel homology domain (RHD), DNA-binding domain"/>
    <property type="match status" value="1"/>
</dbReference>
<dbReference type="PRINTS" id="PR00057">
    <property type="entry name" value="NFKBTNSCPFCT"/>
</dbReference>
<feature type="region of interest" description="Disordered" evidence="1">
    <location>
        <begin position="569"/>
        <end position="639"/>
    </location>
</feature>
<dbReference type="Pfam" id="PF00554">
    <property type="entry name" value="RHD_DNA_bind"/>
    <property type="match status" value="1"/>
</dbReference>
<sequence>MLHFPTLRKAKPSQAPGVAPDSVVVRNVGDQSAHLSDVFEVISQTDPAFGAGGELAQGMMAQAPAPYAYIIEQPAPKSLRFRYECEGRSAGSIPGVNSVQENKTYPSIKICGYKGCMIIVVSCVTKEEPYKPHPHNLVGRDCQMGVCTVKVRTEGDADSCQVQFKNLGIQCVKRRDIAEALRQRQQLRVNPFKTSSASRTQPQSIDLNAVRLCFQVFLTDDAYKVQRALPPIVSEVIYDKKAMSDLLIVRSSHCSGPVKGGTTVILLCEKVTREDTEVWFFQEENGALLWSERGHIDYVHKQLAIVLKTPPYRDLGVPHHVTVQFQLKRLSDGAQSNPYSFEYIPEAQDKEVILGNKRRKKLSYNLQEYDDSSMEFAIKAEPHDRTPPHPMAAAGYSEQAQWRPDLTAAGSSHMQHGYAQLPTSWQSPPYGQSPSPHHAPQASPHLQPQVGPPAQQAGLLSHMQHATRSCRRAGRARPTASRPRRTTRRRPRRICSRRWVHRPSRRVYCLTCSTLRAAADELAEPALRPVALAAPRAAGLAASAAAGGSTGPAGGSTVSHAARYAQLPTSWQSPPYGQSPSPHHAPQASPHLQPQVGPPAQQAGLLSHMQHATRSCRRAGRARPTASRPRRTTRRRPRRICSRSRWYPPGCTPRPPTTCTCSPRIRCSISSSKACKCPCRCRPRTAPARPPSRRRCCTTCPAACPACSPCPAWACRAPWTP</sequence>
<dbReference type="SUPFAM" id="SSF81296">
    <property type="entry name" value="E set domains"/>
    <property type="match status" value="1"/>
</dbReference>
<comment type="caution">
    <text evidence="3">The sequence shown here is derived from an EMBL/GenBank/DDBJ whole genome shotgun (WGS) entry which is preliminary data.</text>
</comment>
<dbReference type="Pfam" id="PF16179">
    <property type="entry name" value="RHD_dimer"/>
    <property type="match status" value="1"/>
</dbReference>
<gene>
    <name evidence="3" type="ORF">ABMA27_002337</name>
</gene>
<dbReference type="InterPro" id="IPR011539">
    <property type="entry name" value="RHD_DNA_bind_dom"/>
</dbReference>
<dbReference type="InterPro" id="IPR014756">
    <property type="entry name" value="Ig_E-set"/>
</dbReference>
<dbReference type="InterPro" id="IPR037059">
    <property type="entry name" value="RHD_DNA_bind_dom_sf"/>
</dbReference>
<proteinExistence type="predicted"/>
<name>A0ABR3HXE0_LOXSC</name>
<dbReference type="PROSITE" id="PS01204">
    <property type="entry name" value="REL_1"/>
    <property type="match status" value="1"/>
</dbReference>
<dbReference type="EMBL" id="JBEUOH010000012">
    <property type="protein sequence ID" value="KAL0881237.1"/>
    <property type="molecule type" value="Genomic_DNA"/>
</dbReference>
<feature type="compositionally biased region" description="Low complexity" evidence="1">
    <location>
        <begin position="578"/>
        <end position="604"/>
    </location>
</feature>
<evidence type="ECO:0000259" key="2">
    <source>
        <dbReference type="PROSITE" id="PS50254"/>
    </source>
</evidence>
<dbReference type="InterPro" id="IPR000451">
    <property type="entry name" value="NFkB/Dor"/>
</dbReference>
<dbReference type="InterPro" id="IPR013783">
    <property type="entry name" value="Ig-like_fold"/>
</dbReference>
<dbReference type="PROSITE" id="PS50254">
    <property type="entry name" value="REL_2"/>
    <property type="match status" value="1"/>
</dbReference>
<dbReference type="InterPro" id="IPR008967">
    <property type="entry name" value="p53-like_TF_DNA-bd_sf"/>
</dbReference>
<dbReference type="Gene3D" id="2.60.40.10">
    <property type="entry name" value="Immunoglobulins"/>
    <property type="match status" value="1"/>
</dbReference>
<dbReference type="SUPFAM" id="SSF49417">
    <property type="entry name" value="p53-like transcription factors"/>
    <property type="match status" value="1"/>
</dbReference>
<dbReference type="PANTHER" id="PTHR24169">
    <property type="entry name" value="NUCLEAR FACTOR NF-KAPPA-B PROTEIN"/>
    <property type="match status" value="1"/>
</dbReference>
<feature type="compositionally biased region" description="Basic residues" evidence="1">
    <location>
        <begin position="482"/>
        <end position="495"/>
    </location>
</feature>
<feature type="compositionally biased region" description="Polar residues" evidence="1">
    <location>
        <begin position="421"/>
        <end position="430"/>
    </location>
</feature>
<feature type="domain" description="RHD" evidence="2">
    <location>
        <begin position="63"/>
        <end position="244"/>
    </location>
</feature>
<evidence type="ECO:0000313" key="3">
    <source>
        <dbReference type="EMBL" id="KAL0881237.1"/>
    </source>
</evidence>
<dbReference type="SMART" id="SM00429">
    <property type="entry name" value="IPT"/>
    <property type="match status" value="1"/>
</dbReference>
<keyword evidence="4" id="KW-1185">Reference proteome</keyword>
<protein>
    <recommendedName>
        <fullName evidence="2">RHD domain-containing protein</fullName>
    </recommendedName>
</protein>
<feature type="region of interest" description="Disordered" evidence="1">
    <location>
        <begin position="410"/>
        <end position="495"/>
    </location>
</feature>
<dbReference type="InterPro" id="IPR032397">
    <property type="entry name" value="RHD_dimer"/>
</dbReference>
<organism evidence="3 4">
    <name type="scientific">Loxostege sticticalis</name>
    <name type="common">Beet webworm moth</name>
    <dbReference type="NCBI Taxonomy" id="481309"/>
    <lineage>
        <taxon>Eukaryota</taxon>
        <taxon>Metazoa</taxon>
        <taxon>Ecdysozoa</taxon>
        <taxon>Arthropoda</taxon>
        <taxon>Hexapoda</taxon>
        <taxon>Insecta</taxon>
        <taxon>Pterygota</taxon>
        <taxon>Neoptera</taxon>
        <taxon>Endopterygota</taxon>
        <taxon>Lepidoptera</taxon>
        <taxon>Glossata</taxon>
        <taxon>Ditrysia</taxon>
        <taxon>Pyraloidea</taxon>
        <taxon>Crambidae</taxon>
        <taxon>Pyraustinae</taxon>
        <taxon>Loxostege</taxon>
    </lineage>
</organism>
<dbReference type="InterPro" id="IPR002909">
    <property type="entry name" value="IPT_dom"/>
</dbReference>
<dbReference type="InterPro" id="IPR030492">
    <property type="entry name" value="RHD_CS"/>
</dbReference>
<reference evidence="3 4" key="1">
    <citation type="submission" date="2024-06" db="EMBL/GenBank/DDBJ databases">
        <title>A chromosome-level genome assembly of beet webworm, Loxostege sticticalis.</title>
        <authorList>
            <person name="Zhang Y."/>
        </authorList>
    </citation>
    <scope>NUCLEOTIDE SEQUENCE [LARGE SCALE GENOMIC DNA]</scope>
    <source>
        <strain evidence="3">AQ026</strain>
        <tissue evidence="3">Whole body</tissue>
    </source>
</reference>
<evidence type="ECO:0000313" key="4">
    <source>
        <dbReference type="Proteomes" id="UP001549920"/>
    </source>
</evidence>
<accession>A0ABR3HXE0</accession>
<evidence type="ECO:0000256" key="1">
    <source>
        <dbReference type="SAM" id="MobiDB-lite"/>
    </source>
</evidence>
<feature type="compositionally biased region" description="Basic residues" evidence="1">
    <location>
        <begin position="628"/>
        <end position="639"/>
    </location>
</feature>
<dbReference type="PANTHER" id="PTHR24169:SF25">
    <property type="entry name" value="DORSAL-RELATED IMMUNITY FACTOR DIF-RELATED"/>
    <property type="match status" value="1"/>
</dbReference>